<protein>
    <submittedName>
        <fullName evidence="1">Uncharacterized protein</fullName>
    </submittedName>
</protein>
<dbReference type="OrthoDB" id="4748714at2"/>
<accession>A0A510HHB0</accession>
<reference evidence="1" key="1">
    <citation type="journal article" date="2019" name="Microbiol. Resour. Announc.">
        <title>Complete Genome Sequence of Rubrobacter xylanophilus Strain AA3-22, Isolated from Arima Onsen in Japan.</title>
        <authorList>
            <person name="Tomariguchi N."/>
            <person name="Miyazaki K."/>
        </authorList>
    </citation>
    <scope>NUCLEOTIDE SEQUENCE [LARGE SCALE GENOMIC DNA]</scope>
    <source>
        <strain evidence="1">AA3-22</strain>
    </source>
</reference>
<keyword evidence="2" id="KW-1185">Reference proteome</keyword>
<proteinExistence type="predicted"/>
<evidence type="ECO:0000313" key="2">
    <source>
        <dbReference type="Proteomes" id="UP000318065"/>
    </source>
</evidence>
<organism evidence="1 2">
    <name type="scientific">Rubrobacter xylanophilus</name>
    <dbReference type="NCBI Taxonomy" id="49319"/>
    <lineage>
        <taxon>Bacteria</taxon>
        <taxon>Bacillati</taxon>
        <taxon>Actinomycetota</taxon>
        <taxon>Rubrobacteria</taxon>
        <taxon>Rubrobacterales</taxon>
        <taxon>Rubrobacteraceae</taxon>
        <taxon>Rubrobacter</taxon>
    </lineage>
</organism>
<dbReference type="RefSeq" id="WP_143527333.1">
    <property type="nucleotide sequence ID" value="NZ_AP019791.1"/>
</dbReference>
<sequence>MEARVLEQAHRQAVVTPVTDVVSFLQDLLGRRLVAYVAGVKDVKTVSRWANGEVGSIRQESEERIRTAYEVAQLLVQFDSPRIVKAWFIGLNPQLDDVSPAEMIREGKLKEAKAAARAFVAGG</sequence>
<gene>
    <name evidence="1" type="ORF">RxyAA322_11680</name>
</gene>
<dbReference type="EMBL" id="AP019791">
    <property type="protein sequence ID" value="BBL79314.1"/>
    <property type="molecule type" value="Genomic_DNA"/>
</dbReference>
<dbReference type="AlphaFoldDB" id="A0A510HHB0"/>
<evidence type="ECO:0000313" key="1">
    <source>
        <dbReference type="EMBL" id="BBL79314.1"/>
    </source>
</evidence>
<name>A0A510HHB0_9ACTN</name>
<dbReference type="Proteomes" id="UP000318065">
    <property type="component" value="Chromosome"/>
</dbReference>